<gene>
    <name evidence="1" type="ORF">DLM78_08705</name>
</gene>
<proteinExistence type="predicted"/>
<protein>
    <submittedName>
        <fullName evidence="1">Uncharacterized protein</fullName>
    </submittedName>
</protein>
<sequence>MLRKPKTFPKKNVRLKSKSFLYQVSVGVPTIVRKPRAPHLILGGGVDARLIGSESLSFGGGKNREISLITKSSFLQINITA</sequence>
<accession>A0A8B3CR58</accession>
<organism evidence="1 2">
    <name type="scientific">Leptospira stimsonii</name>
    <dbReference type="NCBI Taxonomy" id="2202203"/>
    <lineage>
        <taxon>Bacteria</taxon>
        <taxon>Pseudomonadati</taxon>
        <taxon>Spirochaetota</taxon>
        <taxon>Spirochaetia</taxon>
        <taxon>Leptospirales</taxon>
        <taxon>Leptospiraceae</taxon>
        <taxon>Leptospira</taxon>
    </lineage>
</organism>
<dbReference type="Proteomes" id="UP000266669">
    <property type="component" value="Unassembled WGS sequence"/>
</dbReference>
<dbReference type="AlphaFoldDB" id="A0A8B3CR58"/>
<comment type="caution">
    <text evidence="1">The sequence shown here is derived from an EMBL/GenBank/DDBJ whole genome shotgun (WGS) entry which is preliminary data.</text>
</comment>
<evidence type="ECO:0000313" key="2">
    <source>
        <dbReference type="Proteomes" id="UP000266669"/>
    </source>
</evidence>
<evidence type="ECO:0000313" key="1">
    <source>
        <dbReference type="EMBL" id="RHX85961.1"/>
    </source>
</evidence>
<reference evidence="2" key="1">
    <citation type="submission" date="2018-05" db="EMBL/GenBank/DDBJ databases">
        <title>Leptospira yasudae sp. nov. and Leptospira stimsonii sp. nov., two pathogenic species of the genus Leptospira isolated from environmental sources.</title>
        <authorList>
            <person name="Casanovas-Massana A."/>
            <person name="Hamond C."/>
            <person name="Santos L.A."/>
            <person name="Hacker K.P."/>
            <person name="Balassiano I."/>
            <person name="Medeiros M.A."/>
            <person name="Reis M.G."/>
            <person name="Ko A.I."/>
            <person name="Wunder E.A."/>
        </authorList>
    </citation>
    <scope>NUCLEOTIDE SEQUENCE [LARGE SCALE GENOMIC DNA]</scope>
    <source>
        <strain evidence="2">AMB6-RJ</strain>
    </source>
</reference>
<dbReference type="EMBL" id="QHCS01000002">
    <property type="protein sequence ID" value="RHX85961.1"/>
    <property type="molecule type" value="Genomic_DNA"/>
</dbReference>
<name>A0A8B3CR58_9LEPT</name>